<feature type="region of interest" description="Disordered" evidence="1">
    <location>
        <begin position="59"/>
        <end position="78"/>
    </location>
</feature>
<dbReference type="EMBL" id="JACHKY010000002">
    <property type="protein sequence ID" value="MBB4797565.1"/>
    <property type="molecule type" value="Genomic_DNA"/>
</dbReference>
<proteinExistence type="predicted"/>
<dbReference type="AlphaFoldDB" id="A0A7W7IPC5"/>
<keyword evidence="3" id="KW-1185">Reference proteome</keyword>
<protein>
    <submittedName>
        <fullName evidence="2">Uncharacterized protein</fullName>
    </submittedName>
</protein>
<name>A0A7W7IPC5_9CAUL</name>
<comment type="caution">
    <text evidence="2">The sequence shown here is derived from an EMBL/GenBank/DDBJ whole genome shotgun (WGS) entry which is preliminary data.</text>
</comment>
<gene>
    <name evidence="2" type="ORF">HNP32_001289</name>
</gene>
<accession>A0A7W7IPC5</accession>
<sequence length="78" mass="9027">MLTRSFAPVLALSAEASPIGFRFVPRLNEALPRRAWCARLISLHRHLLKRLALDRERVRATQREMRQPQIGKAQERPA</sequence>
<evidence type="ECO:0000313" key="3">
    <source>
        <dbReference type="Proteomes" id="UP000539957"/>
    </source>
</evidence>
<reference evidence="2 3" key="1">
    <citation type="submission" date="2020-08" db="EMBL/GenBank/DDBJ databases">
        <title>Functional genomics of gut bacteria from endangered species of beetles.</title>
        <authorList>
            <person name="Carlos-Shanley C."/>
        </authorList>
    </citation>
    <scope>NUCLEOTIDE SEQUENCE [LARGE SCALE GENOMIC DNA]</scope>
    <source>
        <strain evidence="2 3">S00123</strain>
    </source>
</reference>
<organism evidence="2 3">
    <name type="scientific">Brevundimonas bullata</name>
    <dbReference type="NCBI Taxonomy" id="13160"/>
    <lineage>
        <taxon>Bacteria</taxon>
        <taxon>Pseudomonadati</taxon>
        <taxon>Pseudomonadota</taxon>
        <taxon>Alphaproteobacteria</taxon>
        <taxon>Caulobacterales</taxon>
        <taxon>Caulobacteraceae</taxon>
        <taxon>Brevundimonas</taxon>
    </lineage>
</organism>
<evidence type="ECO:0000313" key="2">
    <source>
        <dbReference type="EMBL" id="MBB4797565.1"/>
    </source>
</evidence>
<dbReference type="Proteomes" id="UP000539957">
    <property type="component" value="Unassembled WGS sequence"/>
</dbReference>
<evidence type="ECO:0000256" key="1">
    <source>
        <dbReference type="SAM" id="MobiDB-lite"/>
    </source>
</evidence>